<dbReference type="Gene3D" id="3.40.710.10">
    <property type="entry name" value="DD-peptidase/beta-lactamase superfamily"/>
    <property type="match status" value="1"/>
</dbReference>
<evidence type="ECO:0000256" key="11">
    <source>
        <dbReference type="ARBA" id="ARBA00023136"/>
    </source>
</evidence>
<organism evidence="16 17">
    <name type="scientific">Candidatus Portnoybacteria bacterium RIFCSPLOWO2_02_FULL_39_11</name>
    <dbReference type="NCBI Taxonomy" id="1802001"/>
    <lineage>
        <taxon>Bacteria</taxon>
        <taxon>Candidatus Portnoyibacteriota</taxon>
    </lineage>
</organism>
<keyword evidence="7" id="KW-0378">Hydrolase</keyword>
<keyword evidence="8" id="KW-0133">Cell shape</keyword>
<evidence type="ECO:0000256" key="13">
    <source>
        <dbReference type="SAM" id="Phobius"/>
    </source>
</evidence>
<evidence type="ECO:0000313" key="17">
    <source>
        <dbReference type="Proteomes" id="UP000177126"/>
    </source>
</evidence>
<keyword evidence="12" id="KW-0961">Cell wall biogenesis/degradation</keyword>
<evidence type="ECO:0000256" key="5">
    <source>
        <dbReference type="ARBA" id="ARBA00022670"/>
    </source>
</evidence>
<dbReference type="GO" id="GO:0009002">
    <property type="term" value="F:serine-type D-Ala-D-Ala carboxypeptidase activity"/>
    <property type="evidence" value="ECO:0007669"/>
    <property type="project" value="InterPro"/>
</dbReference>
<feature type="transmembrane region" description="Helical" evidence="13">
    <location>
        <begin position="52"/>
        <end position="73"/>
    </location>
</feature>
<dbReference type="NCBIfam" id="TIGR03423">
    <property type="entry name" value="pbp2_mrdA"/>
    <property type="match status" value="1"/>
</dbReference>
<sequence length="644" mass="70880">MDRFPNFNKALAKFKIKTIFKETIEPEEILLDATKSSDLDEQRIEVPIKPKIFRIFAGIVLGTFLILIGQAAYMQIGRGDYFNNLAAKNRTRSLPLFAQRGIIYDKNFKQLVFNIPSFNLLVSLPDLPQDSVTRSNTVKKVAGITGLPEKEILNDISNINLKFGSSAVVAENLEHEKLLEIQGGINDLPGWRIEQNITRQYVDAPEYSHILGYLGKLTDSDIAENPDYSLTEKIGKNGLEAFYESILRGKPGRRFLEVDSLGRLKGEVAEQKAQDGQGLLLAIDSRLQDALYNNLQTTLQKMRLKKAAAVALDSKSGGVLAMASFPSFDNNLFAQGFSSKDFSGLLGDATQPLFNRVISGQYSPGSTVKPLIGSVALQEKVVMPRTTIFDPGQIMLVNQYNPGIIYTFADWKAHGVVDIYSAIAESCDVYFYTVGGGYGNIKGLGIEKLEKYFKLFGFGADLGIDLPGENNGLVPNEQWKQQIKKEDWYTGDTYHISIGQGDLLTTPLQMAAATAAILNGGKVLRPRVVDKIIDSDKNVVNTIEPKVLRQDFIDQANLDVMKKAMRQTVTEGTAQILNDLPVATGAKTGTAQVAGNNNPNAWGVVFAPYDDPQMVIVVLVEGAGEGSQVAMPVIKETLKEYYKQ</sequence>
<gene>
    <name evidence="16" type="ORF">A3B04_00295</name>
</gene>
<dbReference type="PANTHER" id="PTHR30627">
    <property type="entry name" value="PEPTIDOGLYCAN D,D-TRANSPEPTIDASE"/>
    <property type="match status" value="1"/>
</dbReference>
<dbReference type="GO" id="GO:0008658">
    <property type="term" value="F:penicillin binding"/>
    <property type="evidence" value="ECO:0007669"/>
    <property type="project" value="InterPro"/>
</dbReference>
<dbReference type="SUPFAM" id="SSF56601">
    <property type="entry name" value="beta-lactamase/transpeptidase-like"/>
    <property type="match status" value="1"/>
</dbReference>
<evidence type="ECO:0000256" key="9">
    <source>
        <dbReference type="ARBA" id="ARBA00022984"/>
    </source>
</evidence>
<evidence type="ECO:0000259" key="15">
    <source>
        <dbReference type="Pfam" id="PF03717"/>
    </source>
</evidence>
<keyword evidence="4" id="KW-0997">Cell inner membrane</keyword>
<keyword evidence="10 13" id="KW-1133">Transmembrane helix</keyword>
<dbReference type="Proteomes" id="UP000177126">
    <property type="component" value="Unassembled WGS sequence"/>
</dbReference>
<evidence type="ECO:0000256" key="7">
    <source>
        <dbReference type="ARBA" id="ARBA00022801"/>
    </source>
</evidence>
<dbReference type="InterPro" id="IPR005311">
    <property type="entry name" value="PBP_dimer"/>
</dbReference>
<evidence type="ECO:0000256" key="12">
    <source>
        <dbReference type="ARBA" id="ARBA00023316"/>
    </source>
</evidence>
<dbReference type="GO" id="GO:0005886">
    <property type="term" value="C:plasma membrane"/>
    <property type="evidence" value="ECO:0007669"/>
    <property type="project" value="UniProtKB-SubCell"/>
</dbReference>
<dbReference type="InterPro" id="IPR036138">
    <property type="entry name" value="PBP_dimer_sf"/>
</dbReference>
<dbReference type="GO" id="GO:0006508">
    <property type="term" value="P:proteolysis"/>
    <property type="evidence" value="ECO:0007669"/>
    <property type="project" value="UniProtKB-KW"/>
</dbReference>
<evidence type="ECO:0000256" key="8">
    <source>
        <dbReference type="ARBA" id="ARBA00022960"/>
    </source>
</evidence>
<reference evidence="16 17" key="1">
    <citation type="journal article" date="2016" name="Nat. Commun.">
        <title>Thousands of microbial genomes shed light on interconnected biogeochemical processes in an aquifer system.</title>
        <authorList>
            <person name="Anantharaman K."/>
            <person name="Brown C.T."/>
            <person name="Hug L.A."/>
            <person name="Sharon I."/>
            <person name="Castelle C.J."/>
            <person name="Probst A.J."/>
            <person name="Thomas B.C."/>
            <person name="Singh A."/>
            <person name="Wilkins M.J."/>
            <person name="Karaoz U."/>
            <person name="Brodie E.L."/>
            <person name="Williams K.H."/>
            <person name="Hubbard S.S."/>
            <person name="Banfield J.F."/>
        </authorList>
    </citation>
    <scope>NUCLEOTIDE SEQUENCE [LARGE SCALE GENOMIC DNA]</scope>
</reference>
<proteinExistence type="predicted"/>
<dbReference type="InterPro" id="IPR001460">
    <property type="entry name" value="PCN-bd_Tpept"/>
</dbReference>
<comment type="caution">
    <text evidence="16">The sequence shown here is derived from an EMBL/GenBank/DDBJ whole genome shotgun (WGS) entry which is preliminary data.</text>
</comment>
<feature type="domain" description="Penicillin-binding protein transpeptidase" evidence="14">
    <location>
        <begin position="308"/>
        <end position="638"/>
    </location>
</feature>
<keyword evidence="5" id="KW-0645">Protease</keyword>
<name>A0A1G2FNI2_9BACT</name>
<dbReference type="Pfam" id="PF00905">
    <property type="entry name" value="Transpeptidase"/>
    <property type="match status" value="1"/>
</dbReference>
<keyword evidence="6 13" id="KW-0812">Transmembrane</keyword>
<evidence type="ECO:0000259" key="14">
    <source>
        <dbReference type="Pfam" id="PF00905"/>
    </source>
</evidence>
<keyword evidence="11 13" id="KW-0472">Membrane</keyword>
<comment type="subcellular location">
    <subcellularLocation>
        <location evidence="2">Cell membrane</location>
    </subcellularLocation>
    <subcellularLocation>
        <location evidence="1">Membrane</location>
        <topology evidence="1">Single-pass membrane protein</topology>
    </subcellularLocation>
</comment>
<dbReference type="GO" id="GO:0071972">
    <property type="term" value="F:peptidoglycan L,D-transpeptidase activity"/>
    <property type="evidence" value="ECO:0007669"/>
    <property type="project" value="TreeGrafter"/>
</dbReference>
<dbReference type="GO" id="GO:0008360">
    <property type="term" value="P:regulation of cell shape"/>
    <property type="evidence" value="ECO:0007669"/>
    <property type="project" value="UniProtKB-KW"/>
</dbReference>
<dbReference type="GO" id="GO:0009252">
    <property type="term" value="P:peptidoglycan biosynthetic process"/>
    <property type="evidence" value="ECO:0007669"/>
    <property type="project" value="UniProtKB-KW"/>
</dbReference>
<dbReference type="GO" id="GO:0071555">
    <property type="term" value="P:cell wall organization"/>
    <property type="evidence" value="ECO:0007669"/>
    <property type="project" value="UniProtKB-KW"/>
</dbReference>
<accession>A0A1G2FNI2</accession>
<evidence type="ECO:0000256" key="1">
    <source>
        <dbReference type="ARBA" id="ARBA00004167"/>
    </source>
</evidence>
<protein>
    <submittedName>
        <fullName evidence="16">Penicillin-binding protein 2</fullName>
    </submittedName>
</protein>
<evidence type="ECO:0000256" key="10">
    <source>
        <dbReference type="ARBA" id="ARBA00022989"/>
    </source>
</evidence>
<evidence type="ECO:0000256" key="4">
    <source>
        <dbReference type="ARBA" id="ARBA00022519"/>
    </source>
</evidence>
<dbReference type="Gene3D" id="3.30.1390.30">
    <property type="entry name" value="Penicillin-binding protein 2a, domain 3"/>
    <property type="match status" value="1"/>
</dbReference>
<dbReference type="InterPro" id="IPR050515">
    <property type="entry name" value="Beta-lactam/transpept"/>
</dbReference>
<dbReference type="InterPro" id="IPR012338">
    <property type="entry name" value="Beta-lactam/transpept-like"/>
</dbReference>
<evidence type="ECO:0000256" key="3">
    <source>
        <dbReference type="ARBA" id="ARBA00022475"/>
    </source>
</evidence>
<dbReference type="InterPro" id="IPR017790">
    <property type="entry name" value="Penicillin-binding_protein_2"/>
</dbReference>
<evidence type="ECO:0000256" key="6">
    <source>
        <dbReference type="ARBA" id="ARBA00022692"/>
    </source>
</evidence>
<evidence type="ECO:0000313" key="16">
    <source>
        <dbReference type="EMBL" id="OGZ39634.1"/>
    </source>
</evidence>
<feature type="domain" description="Penicillin-binding protein dimerisation" evidence="15">
    <location>
        <begin position="98"/>
        <end position="267"/>
    </location>
</feature>
<dbReference type="Pfam" id="PF03717">
    <property type="entry name" value="PBP_dimer"/>
    <property type="match status" value="1"/>
</dbReference>
<keyword evidence="3" id="KW-1003">Cell membrane</keyword>
<dbReference type="AlphaFoldDB" id="A0A1G2FNI2"/>
<keyword evidence="9" id="KW-0573">Peptidoglycan synthesis</keyword>
<dbReference type="PANTHER" id="PTHR30627:SF2">
    <property type="entry name" value="PEPTIDOGLYCAN D,D-TRANSPEPTIDASE MRDA"/>
    <property type="match status" value="1"/>
</dbReference>
<evidence type="ECO:0000256" key="2">
    <source>
        <dbReference type="ARBA" id="ARBA00004236"/>
    </source>
</evidence>
<dbReference type="SUPFAM" id="SSF56519">
    <property type="entry name" value="Penicillin binding protein dimerisation domain"/>
    <property type="match status" value="1"/>
</dbReference>
<dbReference type="Gene3D" id="3.90.1310.10">
    <property type="entry name" value="Penicillin-binding protein 2a (Domain 2)"/>
    <property type="match status" value="1"/>
</dbReference>
<dbReference type="EMBL" id="MHNF01000050">
    <property type="protein sequence ID" value="OGZ39634.1"/>
    <property type="molecule type" value="Genomic_DNA"/>
</dbReference>